<feature type="region of interest" description="Disordered" evidence="1">
    <location>
        <begin position="191"/>
        <end position="214"/>
    </location>
</feature>
<evidence type="ECO:0000256" key="1">
    <source>
        <dbReference type="SAM" id="MobiDB-lite"/>
    </source>
</evidence>
<sequence length="343" mass="36998">MSTWDMSGVFGHSLDDKAQAAETSAAAEREALVKAEKAAAAEKEAGAKSQLRSKLWESGRLDLSLFAHASGALPIIEVAPAAAPSASEPQPMPPPPFGSYPLAEVERLGGALVHSVLEHIQERTNWSLLPTPPPPWAWRWEPGELAVNGNLKDVLDPLISFLEQNGFHIKQDKLSMHIDQDMLVVKEASSPPLPPPRGAKVQACNSASGSSAPATPIQRAVTVPTLGLFSNGIEFASAAFTKWDRHLKTALKSFLNRSLGDEREPLRTGFGFGTEWNVEAVTALQIFLKKNGAADLEVTQRMGLDGNALFGVCDNDPTIMALQAFLNRQMVPFEGSTSARDRF</sequence>
<keyword evidence="3" id="KW-1185">Reference proteome</keyword>
<evidence type="ECO:0000313" key="3">
    <source>
        <dbReference type="Proteomes" id="UP000037460"/>
    </source>
</evidence>
<name>A0A0M0K1T8_9EUKA</name>
<reference evidence="3" key="1">
    <citation type="journal article" date="2015" name="PLoS Genet.">
        <title>Genome Sequence and Transcriptome Analyses of Chrysochromulina tobin: Metabolic Tools for Enhanced Algal Fitness in the Prominent Order Prymnesiales (Haptophyceae).</title>
        <authorList>
            <person name="Hovde B.T."/>
            <person name="Deodato C.R."/>
            <person name="Hunsperger H.M."/>
            <person name="Ryken S.A."/>
            <person name="Yost W."/>
            <person name="Jha R.K."/>
            <person name="Patterson J."/>
            <person name="Monnat R.J. Jr."/>
            <person name="Barlow S.B."/>
            <person name="Starkenburg S.R."/>
            <person name="Cattolico R.A."/>
        </authorList>
    </citation>
    <scope>NUCLEOTIDE SEQUENCE</scope>
    <source>
        <strain evidence="3">CCMP291</strain>
    </source>
</reference>
<protein>
    <submittedName>
        <fullName evidence="2">Uncharacterized protein</fullName>
    </submittedName>
</protein>
<feature type="compositionally biased region" description="Polar residues" evidence="1">
    <location>
        <begin position="203"/>
        <end position="213"/>
    </location>
</feature>
<dbReference type="EMBL" id="JWZX01001744">
    <property type="protein sequence ID" value="KOO32542.1"/>
    <property type="molecule type" value="Genomic_DNA"/>
</dbReference>
<evidence type="ECO:0000313" key="2">
    <source>
        <dbReference type="EMBL" id="KOO32542.1"/>
    </source>
</evidence>
<comment type="caution">
    <text evidence="2">The sequence shown here is derived from an EMBL/GenBank/DDBJ whole genome shotgun (WGS) entry which is preliminary data.</text>
</comment>
<gene>
    <name evidence="2" type="ORF">Ctob_008865</name>
</gene>
<accession>A0A0M0K1T8</accession>
<dbReference type="Proteomes" id="UP000037460">
    <property type="component" value="Unassembled WGS sequence"/>
</dbReference>
<organism evidence="2 3">
    <name type="scientific">Chrysochromulina tobinii</name>
    <dbReference type="NCBI Taxonomy" id="1460289"/>
    <lineage>
        <taxon>Eukaryota</taxon>
        <taxon>Haptista</taxon>
        <taxon>Haptophyta</taxon>
        <taxon>Prymnesiophyceae</taxon>
        <taxon>Prymnesiales</taxon>
        <taxon>Chrysochromulinaceae</taxon>
        <taxon>Chrysochromulina</taxon>
    </lineage>
</organism>
<dbReference type="AlphaFoldDB" id="A0A0M0K1T8"/>
<proteinExistence type="predicted"/>